<name>A0ABV5V2K8_9MICO</name>
<sequence>MDHGGMASHAAIVAREYGIPAVMGTGTGTRELPDGLRVVVDGDRGAVWAAPSDPV</sequence>
<dbReference type="PANTHER" id="PTHR43030:SF1">
    <property type="entry name" value="PHOSPHOENOLPYRUVATE SYNTHASE"/>
    <property type="match status" value="1"/>
</dbReference>
<dbReference type="SUPFAM" id="SSF52009">
    <property type="entry name" value="Phosphohistidine domain"/>
    <property type="match status" value="1"/>
</dbReference>
<dbReference type="EMBL" id="JBHMAX010000015">
    <property type="protein sequence ID" value="MFB9731970.1"/>
    <property type="molecule type" value="Genomic_DNA"/>
</dbReference>
<comment type="caution">
    <text evidence="5">The sequence shown here is derived from an EMBL/GenBank/DDBJ whole genome shotgun (WGS) entry which is preliminary data.</text>
</comment>
<keyword evidence="2" id="KW-0547">Nucleotide-binding</keyword>
<reference evidence="5 6" key="1">
    <citation type="submission" date="2024-09" db="EMBL/GenBank/DDBJ databases">
        <authorList>
            <person name="Sun Q."/>
            <person name="Mori K."/>
        </authorList>
    </citation>
    <scope>NUCLEOTIDE SEQUENCE [LARGE SCALE GENOMIC DNA]</scope>
    <source>
        <strain evidence="5 6">JCM 12763</strain>
    </source>
</reference>
<evidence type="ECO:0000256" key="3">
    <source>
        <dbReference type="ARBA" id="ARBA00022840"/>
    </source>
</evidence>
<dbReference type="PANTHER" id="PTHR43030">
    <property type="entry name" value="PHOSPHOENOLPYRUVATE SYNTHASE"/>
    <property type="match status" value="1"/>
</dbReference>
<dbReference type="RefSeq" id="WP_337678378.1">
    <property type="nucleotide sequence ID" value="NZ_JBHMAX010000015.1"/>
</dbReference>
<evidence type="ECO:0000313" key="6">
    <source>
        <dbReference type="Proteomes" id="UP001589613"/>
    </source>
</evidence>
<dbReference type="InterPro" id="IPR006319">
    <property type="entry name" value="PEP_synth"/>
</dbReference>
<keyword evidence="6" id="KW-1185">Reference proteome</keyword>
<comment type="similarity">
    <text evidence="1">Belongs to the PEP-utilizing enzyme family.</text>
</comment>
<dbReference type="InterPro" id="IPR036637">
    <property type="entry name" value="Phosphohistidine_dom_sf"/>
</dbReference>
<feature type="domain" description="PEP-utilising enzyme mobile" evidence="4">
    <location>
        <begin position="2"/>
        <end position="45"/>
    </location>
</feature>
<evidence type="ECO:0000259" key="4">
    <source>
        <dbReference type="Pfam" id="PF00391"/>
    </source>
</evidence>
<keyword evidence="3" id="KW-0067">ATP-binding</keyword>
<evidence type="ECO:0000256" key="2">
    <source>
        <dbReference type="ARBA" id="ARBA00022741"/>
    </source>
</evidence>
<dbReference type="InterPro" id="IPR008279">
    <property type="entry name" value="PEP-util_enz_mobile_dom"/>
</dbReference>
<evidence type="ECO:0000313" key="5">
    <source>
        <dbReference type="EMBL" id="MFB9731970.1"/>
    </source>
</evidence>
<dbReference type="Pfam" id="PF00391">
    <property type="entry name" value="PEP-utilizers"/>
    <property type="match status" value="1"/>
</dbReference>
<evidence type="ECO:0000256" key="1">
    <source>
        <dbReference type="ARBA" id="ARBA00007837"/>
    </source>
</evidence>
<gene>
    <name evidence="5" type="ORF">ACFFN0_07930</name>
</gene>
<dbReference type="Gene3D" id="3.50.30.10">
    <property type="entry name" value="Phosphohistidine domain"/>
    <property type="match status" value="1"/>
</dbReference>
<accession>A0ABV5V2K8</accession>
<organism evidence="5 6">
    <name type="scientific">Ornithinimicrobium kibberense</name>
    <dbReference type="NCBI Taxonomy" id="282060"/>
    <lineage>
        <taxon>Bacteria</taxon>
        <taxon>Bacillati</taxon>
        <taxon>Actinomycetota</taxon>
        <taxon>Actinomycetes</taxon>
        <taxon>Micrococcales</taxon>
        <taxon>Ornithinimicrobiaceae</taxon>
        <taxon>Ornithinimicrobium</taxon>
    </lineage>
</organism>
<dbReference type="Proteomes" id="UP001589613">
    <property type="component" value="Unassembled WGS sequence"/>
</dbReference>
<proteinExistence type="inferred from homology"/>
<protein>
    <submittedName>
        <fullName evidence="5">PEP-utilizing enzyme</fullName>
    </submittedName>
</protein>